<name>A0ABW9JEC6_9SPHI</name>
<accession>A0ABW9JEC6</accession>
<dbReference type="Gene3D" id="3.90.550.10">
    <property type="entry name" value="Spore Coat Polysaccharide Biosynthesis Protein SpsA, Chain A"/>
    <property type="match status" value="1"/>
</dbReference>
<protein>
    <submittedName>
        <fullName evidence="2">Glycosyltransferase</fullName>
        <ecNumber evidence="2">2.4.-.-</ecNumber>
    </submittedName>
</protein>
<dbReference type="EC" id="2.4.-.-" evidence="2"/>
<evidence type="ECO:0000259" key="1">
    <source>
        <dbReference type="Pfam" id="PF00535"/>
    </source>
</evidence>
<keyword evidence="2" id="KW-0808">Transferase</keyword>
<gene>
    <name evidence="2" type="ORF">E5L68_003845</name>
</gene>
<dbReference type="EMBL" id="SRMP02000003">
    <property type="protein sequence ID" value="MFN0290506.1"/>
    <property type="molecule type" value="Genomic_DNA"/>
</dbReference>
<feature type="domain" description="Glycosyltransferase 2-like" evidence="1">
    <location>
        <begin position="4"/>
        <end position="165"/>
    </location>
</feature>
<keyword evidence="2" id="KW-0328">Glycosyltransferase</keyword>
<comment type="caution">
    <text evidence="2">The sequence shown here is derived from an EMBL/GenBank/DDBJ whole genome shotgun (WGS) entry which is preliminary data.</text>
</comment>
<dbReference type="Pfam" id="PF00535">
    <property type="entry name" value="Glycos_transf_2"/>
    <property type="match status" value="1"/>
</dbReference>
<proteinExistence type="predicted"/>
<dbReference type="RefSeq" id="WP_138729731.1">
    <property type="nucleotide sequence ID" value="NZ_SRMP02000003.1"/>
</dbReference>
<dbReference type="PANTHER" id="PTHR22916">
    <property type="entry name" value="GLYCOSYLTRANSFERASE"/>
    <property type="match status" value="1"/>
</dbReference>
<dbReference type="InterPro" id="IPR029044">
    <property type="entry name" value="Nucleotide-diphossugar_trans"/>
</dbReference>
<organism evidence="2 3">
    <name type="scientific">Pedobacter helvus</name>
    <dbReference type="NCBI Taxonomy" id="2563444"/>
    <lineage>
        <taxon>Bacteria</taxon>
        <taxon>Pseudomonadati</taxon>
        <taxon>Bacteroidota</taxon>
        <taxon>Sphingobacteriia</taxon>
        <taxon>Sphingobacteriales</taxon>
        <taxon>Sphingobacteriaceae</taxon>
        <taxon>Pedobacter</taxon>
    </lineage>
</organism>
<reference evidence="2 3" key="1">
    <citation type="submission" date="2024-12" db="EMBL/GenBank/DDBJ databases">
        <authorList>
            <person name="Hu S."/>
        </authorList>
    </citation>
    <scope>NUCLEOTIDE SEQUENCE [LARGE SCALE GENOMIC DNA]</scope>
    <source>
        <strain evidence="2 3">P-25</strain>
    </source>
</reference>
<dbReference type="GO" id="GO:0016757">
    <property type="term" value="F:glycosyltransferase activity"/>
    <property type="evidence" value="ECO:0007669"/>
    <property type="project" value="UniProtKB-KW"/>
</dbReference>
<dbReference type="InterPro" id="IPR001173">
    <property type="entry name" value="Glyco_trans_2-like"/>
</dbReference>
<sequence>MKVSVCIATYNGEKYLKEQIGSILNQISLDDELIIVDDCSKDRTIEILEAYNDSRIKIFRNEVNQREVFSFGRALCLANNEIIFMADQDDVWVEGRLELMKNNIIKSESLLLTSNSSFIDGLGRSIDFCIEGVFAKHSVSYNKNILAIFVGKTNYYGCAMAFRKELKEIILPIPNYVESHDLWIAMAGNLLKSNIHIDDKTLLRRIHGNNASIVSRSLKEKIKSRLIFAKSYFDLINRIKNNRSN</sequence>
<dbReference type="Proteomes" id="UP001517367">
    <property type="component" value="Unassembled WGS sequence"/>
</dbReference>
<keyword evidence="3" id="KW-1185">Reference proteome</keyword>
<dbReference type="SUPFAM" id="SSF53448">
    <property type="entry name" value="Nucleotide-diphospho-sugar transferases"/>
    <property type="match status" value="1"/>
</dbReference>
<evidence type="ECO:0000313" key="2">
    <source>
        <dbReference type="EMBL" id="MFN0290506.1"/>
    </source>
</evidence>
<dbReference type="PANTHER" id="PTHR22916:SF3">
    <property type="entry name" value="UDP-GLCNAC:BETAGAL BETA-1,3-N-ACETYLGLUCOSAMINYLTRANSFERASE-LIKE PROTEIN 1"/>
    <property type="match status" value="1"/>
</dbReference>
<evidence type="ECO:0000313" key="3">
    <source>
        <dbReference type="Proteomes" id="UP001517367"/>
    </source>
</evidence>